<evidence type="ECO:0000259" key="5">
    <source>
        <dbReference type="PROSITE" id="PS51460"/>
    </source>
</evidence>
<feature type="domain" description="GAR" evidence="5">
    <location>
        <begin position="700"/>
        <end position="776"/>
    </location>
</feature>
<feature type="compositionally biased region" description="Polar residues" evidence="4">
    <location>
        <begin position="371"/>
        <end position="390"/>
    </location>
</feature>
<dbReference type="GO" id="GO:0005856">
    <property type="term" value="C:cytoskeleton"/>
    <property type="evidence" value="ECO:0007669"/>
    <property type="project" value="UniProtKB-SubCell"/>
</dbReference>
<evidence type="ECO:0000256" key="1">
    <source>
        <dbReference type="ARBA" id="ARBA00004245"/>
    </source>
</evidence>
<reference evidence="7" key="1">
    <citation type="journal article" date="2023" name="Mol. Phylogenet. Evol.">
        <title>Genome-scale phylogeny and comparative genomics of the fungal order Sordariales.</title>
        <authorList>
            <person name="Hensen N."/>
            <person name="Bonometti L."/>
            <person name="Westerberg I."/>
            <person name="Brannstrom I.O."/>
            <person name="Guillou S."/>
            <person name="Cros-Aarteil S."/>
            <person name="Calhoun S."/>
            <person name="Haridas S."/>
            <person name="Kuo A."/>
            <person name="Mondo S."/>
            <person name="Pangilinan J."/>
            <person name="Riley R."/>
            <person name="LaButti K."/>
            <person name="Andreopoulos B."/>
            <person name="Lipzen A."/>
            <person name="Chen C."/>
            <person name="Yan M."/>
            <person name="Daum C."/>
            <person name="Ng V."/>
            <person name="Clum A."/>
            <person name="Steindorff A."/>
            <person name="Ohm R.A."/>
            <person name="Martin F."/>
            <person name="Silar P."/>
            <person name="Natvig D.O."/>
            <person name="Lalanne C."/>
            <person name="Gautier V."/>
            <person name="Ament-Velasquez S.L."/>
            <person name="Kruys A."/>
            <person name="Hutchinson M.I."/>
            <person name="Powell A.J."/>
            <person name="Barry K."/>
            <person name="Miller A.N."/>
            <person name="Grigoriev I.V."/>
            <person name="Debuchy R."/>
            <person name="Gladieux P."/>
            <person name="Hiltunen Thoren M."/>
            <person name="Johannesson H."/>
        </authorList>
    </citation>
    <scope>NUCLEOTIDE SEQUENCE [LARGE SCALE GENOMIC DNA]</scope>
    <source>
        <strain evidence="7">CBS 340.73</strain>
    </source>
</reference>
<gene>
    <name evidence="6" type="ORF">QBC46DRAFT_304011</name>
</gene>
<evidence type="ECO:0000256" key="2">
    <source>
        <dbReference type="ARBA" id="ARBA00022490"/>
    </source>
</evidence>
<feature type="region of interest" description="Disordered" evidence="4">
    <location>
        <begin position="1"/>
        <end position="35"/>
    </location>
</feature>
<feature type="region of interest" description="Disordered" evidence="4">
    <location>
        <begin position="121"/>
        <end position="147"/>
    </location>
</feature>
<dbReference type="SUPFAM" id="SSF143575">
    <property type="entry name" value="GAS2 domain-like"/>
    <property type="match status" value="1"/>
</dbReference>
<dbReference type="Proteomes" id="UP001303473">
    <property type="component" value="Unassembled WGS sequence"/>
</dbReference>
<dbReference type="AlphaFoldDB" id="A0AAN6NG82"/>
<keyword evidence="7" id="KW-1185">Reference proteome</keyword>
<feature type="compositionally biased region" description="Basic and acidic residues" evidence="4">
    <location>
        <begin position="421"/>
        <end position="434"/>
    </location>
</feature>
<proteinExistence type="predicted"/>
<dbReference type="Pfam" id="PF02187">
    <property type="entry name" value="GAS2"/>
    <property type="match status" value="1"/>
</dbReference>
<feature type="compositionally biased region" description="Low complexity" evidence="4">
    <location>
        <begin position="836"/>
        <end position="855"/>
    </location>
</feature>
<dbReference type="GO" id="GO:0008017">
    <property type="term" value="F:microtubule binding"/>
    <property type="evidence" value="ECO:0007669"/>
    <property type="project" value="InterPro"/>
</dbReference>
<sequence length="957" mass="103490">MNDPFTLSHGHLTPVPRGRIHHGRSPSEFSPARQRPTDDLLFHLTPRTVVDAFRNPSGALKLCMDASTPSEQAFALRAAIASKNIKEWLDELNLWPWPKSGGSAGFEMGPADRTRRKLFDDVPSGLDKANSSEAADQRSPTSPTSPRLAQVYMGSLTAADVIRYERRIDEISQAMEELDVEEIKSQVLHNHIMPLSRPGTPMSISDRSVTSSMSTYVRMDDLTALITATTIQALPNLSRLTRLMNAWSARLVVLRKIPPFLASLEDGRIALRSGWNVIGDGGPASPSKTEPSTLSRNDFEVMKSVLERKVAKAGQNLDSMLDVLEGRQDTVPDEWIDRMDSLEREYAEWVTACERKLREADLVRMLRATTPARSRVSSPVPAEQQQQRAVSTTSSIKTTSTRAAEDGGAPIGSTAGWIPTDVKEHVPEDEPRSRGVLLRDQDGLDDLPAASAGASNGVSEDSAPVIKVHPASEDHSNGAPLGPDAGEPHPQTESLDESDDAQPELPTLPNSRRNSDFSNTSTIVHGAQSGFVDSFSDQPDLGTPELPRLPYRDMSVIPSDDLSPPSSPPAAFRSSIRSLSVSFNDMPTVAELPSDESAPMTPARSSFAAESSFAVDDDISTANIASPSRMSATSADDQLQQQISEILESVPAKIRLTSEPTAINLNPPDFTMPTRKPSKPDIGPRSQSSLSTVSNMSSRAGTPSFTLAPAYARNSRPRHQRGNQEIKLYHLSRSNGEAPIKLFIRCVGENGERVMVRVGGGWADLGEYLKEYASHHGRRSAAAEVRDLARGIPGHHRAGSRAGGSSPPSRPQSAQDFRANSSPATTPLNIRKTRRTSSTPSSEASTRSRSSSRLSWAAPDAEESLSLGMAGPRAKQIEMSEESKAWVESVKEKVRIVSGGGGPPPLLDRKVSAPPALVSASGPSENKDREGSPALDSSKFGEIGKVGATKRLFRRQF</sequence>
<evidence type="ECO:0000313" key="6">
    <source>
        <dbReference type="EMBL" id="KAK3945196.1"/>
    </source>
</evidence>
<feature type="region of interest" description="Disordered" evidence="4">
    <location>
        <begin position="470"/>
        <end position="572"/>
    </location>
</feature>
<accession>A0AAN6NG82</accession>
<feature type="compositionally biased region" description="Polar residues" evidence="4">
    <location>
        <begin position="685"/>
        <end position="704"/>
    </location>
</feature>
<feature type="compositionally biased region" description="Polar residues" evidence="4">
    <location>
        <begin position="129"/>
        <end position="147"/>
    </location>
</feature>
<keyword evidence="3" id="KW-0206">Cytoskeleton</keyword>
<name>A0AAN6NG82_9PEZI</name>
<protein>
    <recommendedName>
        <fullName evidence="5">GAR domain-containing protein</fullName>
    </recommendedName>
</protein>
<dbReference type="Gene3D" id="3.30.920.20">
    <property type="entry name" value="Gas2-like domain"/>
    <property type="match status" value="1"/>
</dbReference>
<evidence type="ECO:0000313" key="7">
    <source>
        <dbReference type="Proteomes" id="UP001303473"/>
    </source>
</evidence>
<feature type="region of interest" description="Disordered" evidence="4">
    <location>
        <begin position="371"/>
        <end position="434"/>
    </location>
</feature>
<comment type="caution">
    <text evidence="6">The sequence shown here is derived from an EMBL/GenBank/DDBJ whole genome shotgun (WGS) entry which is preliminary data.</text>
</comment>
<dbReference type="InterPro" id="IPR003108">
    <property type="entry name" value="GAR_dom"/>
</dbReference>
<dbReference type="EMBL" id="MU853756">
    <property type="protein sequence ID" value="KAK3945196.1"/>
    <property type="molecule type" value="Genomic_DNA"/>
</dbReference>
<feature type="compositionally biased region" description="Polar residues" evidence="4">
    <location>
        <begin position="818"/>
        <end position="828"/>
    </location>
</feature>
<comment type="subcellular location">
    <subcellularLocation>
        <location evidence="1">Cytoplasm</location>
        <location evidence="1">Cytoskeleton</location>
    </subcellularLocation>
</comment>
<evidence type="ECO:0000256" key="4">
    <source>
        <dbReference type="SAM" id="MobiDB-lite"/>
    </source>
</evidence>
<feature type="compositionally biased region" description="Low complexity" evidence="4">
    <location>
        <begin position="555"/>
        <end position="572"/>
    </location>
</feature>
<evidence type="ECO:0000256" key="3">
    <source>
        <dbReference type="ARBA" id="ARBA00023212"/>
    </source>
</evidence>
<organism evidence="6 7">
    <name type="scientific">Diplogelasinospora grovesii</name>
    <dbReference type="NCBI Taxonomy" id="303347"/>
    <lineage>
        <taxon>Eukaryota</taxon>
        <taxon>Fungi</taxon>
        <taxon>Dikarya</taxon>
        <taxon>Ascomycota</taxon>
        <taxon>Pezizomycotina</taxon>
        <taxon>Sordariomycetes</taxon>
        <taxon>Sordariomycetidae</taxon>
        <taxon>Sordariales</taxon>
        <taxon>Diplogelasinosporaceae</taxon>
        <taxon>Diplogelasinospora</taxon>
    </lineage>
</organism>
<dbReference type="PROSITE" id="PS51460">
    <property type="entry name" value="GAR"/>
    <property type="match status" value="1"/>
</dbReference>
<feature type="region of interest" description="Disordered" evidence="4">
    <location>
        <begin position="897"/>
        <end position="940"/>
    </location>
</feature>
<feature type="compositionally biased region" description="Polar residues" evidence="4">
    <location>
        <begin position="508"/>
        <end position="523"/>
    </location>
</feature>
<feature type="region of interest" description="Disordered" evidence="4">
    <location>
        <begin position="793"/>
        <end position="876"/>
    </location>
</feature>
<dbReference type="InterPro" id="IPR036534">
    <property type="entry name" value="GAR_dom_sf"/>
</dbReference>
<feature type="compositionally biased region" description="Low complexity" evidence="4">
    <location>
        <begin position="391"/>
        <end position="401"/>
    </location>
</feature>
<feature type="compositionally biased region" description="Low complexity" evidence="4">
    <location>
        <begin position="803"/>
        <end position="815"/>
    </location>
</feature>
<feature type="region of interest" description="Disordered" evidence="4">
    <location>
        <begin position="658"/>
        <end position="704"/>
    </location>
</feature>
<keyword evidence="2" id="KW-0963">Cytoplasm</keyword>